<dbReference type="InterPro" id="IPR002867">
    <property type="entry name" value="IBR_dom"/>
</dbReference>
<dbReference type="OrthoDB" id="10009520at2759"/>
<accession>A0A395RKB5</accession>
<evidence type="ECO:0000256" key="1">
    <source>
        <dbReference type="ARBA" id="ARBA00022723"/>
    </source>
</evidence>
<dbReference type="Pfam" id="PF01485">
    <property type="entry name" value="IBR"/>
    <property type="match status" value="1"/>
</dbReference>
<keyword evidence="3" id="KW-0833">Ubl conjugation pathway</keyword>
<dbReference type="SUPFAM" id="SSF57850">
    <property type="entry name" value="RING/U-box"/>
    <property type="match status" value="1"/>
</dbReference>
<proteinExistence type="predicted"/>
<sequence length="345" mass="38426">MDNSLILAVSIAQAVEADAELIEQLRQEDQIARDAMLAKAIESDPLASFQSAPDQLSLDNEMLNTLRPFNVMPTAKGDGNMEDGDIFGGWDIDSEATVQSSTEEATTDLDHVNTKQCVACQDDFPDTQTFEASCSHYWCQACLVRRIEDSIKNESLFPPACCLPFPIKTGKFISQDMFDRYQEKSIEFETTDRTYCRDAACSAFILPQSIEGGIGRCPQCDEQTCALCKKDPHEDVCPQDSTAQAVLRLAEAEGWRRCGKCNHLIELNTGCYHIRLLPASLLNMLILLYKQHATTLFIVEYVAGTNVKGVKKRIMHLSFVAGIVKWIYAIRVATNSENSDKVLSE</sequence>
<reference evidence="6 7" key="1">
    <citation type="journal article" date="2018" name="PLoS Pathog.">
        <title>Evolution of structural diversity of trichothecenes, a family of toxins produced by plant pathogenic and entomopathogenic fungi.</title>
        <authorList>
            <person name="Proctor R.H."/>
            <person name="McCormick S.P."/>
            <person name="Kim H.S."/>
            <person name="Cardoza R.E."/>
            <person name="Stanley A.M."/>
            <person name="Lindo L."/>
            <person name="Kelly A."/>
            <person name="Brown D.W."/>
            <person name="Lee T."/>
            <person name="Vaughan M.M."/>
            <person name="Alexander N.J."/>
            <person name="Busman M."/>
            <person name="Gutierrez S."/>
        </authorList>
    </citation>
    <scope>NUCLEOTIDE SEQUENCE [LARGE SCALE GENOMIC DNA]</scope>
    <source>
        <strain evidence="6 7">NRRL 20695</strain>
    </source>
</reference>
<dbReference type="Proteomes" id="UP000266234">
    <property type="component" value="Unassembled WGS sequence"/>
</dbReference>
<dbReference type="GO" id="GO:0004842">
    <property type="term" value="F:ubiquitin-protein transferase activity"/>
    <property type="evidence" value="ECO:0007669"/>
    <property type="project" value="InterPro"/>
</dbReference>
<evidence type="ECO:0000313" key="6">
    <source>
        <dbReference type="EMBL" id="RGP60541.1"/>
    </source>
</evidence>
<dbReference type="InterPro" id="IPR031127">
    <property type="entry name" value="E3_UB_ligase_RBR"/>
</dbReference>
<keyword evidence="4" id="KW-0862">Zinc</keyword>
<evidence type="ECO:0000256" key="4">
    <source>
        <dbReference type="ARBA" id="ARBA00022833"/>
    </source>
</evidence>
<name>A0A395RKB5_9HYPO</name>
<keyword evidence="7" id="KW-1185">Reference proteome</keyword>
<evidence type="ECO:0000256" key="2">
    <source>
        <dbReference type="ARBA" id="ARBA00022771"/>
    </source>
</evidence>
<evidence type="ECO:0000313" key="7">
    <source>
        <dbReference type="Proteomes" id="UP000266234"/>
    </source>
</evidence>
<protein>
    <recommendedName>
        <fullName evidence="5">IBR domain-containing protein</fullName>
    </recommendedName>
</protein>
<dbReference type="PANTHER" id="PTHR11685">
    <property type="entry name" value="RBR FAMILY RING FINGER AND IBR DOMAIN-CONTAINING"/>
    <property type="match status" value="1"/>
</dbReference>
<comment type="caution">
    <text evidence="6">The sequence shown here is derived from an EMBL/GenBank/DDBJ whole genome shotgun (WGS) entry which is preliminary data.</text>
</comment>
<dbReference type="GO" id="GO:0016567">
    <property type="term" value="P:protein ubiquitination"/>
    <property type="evidence" value="ECO:0007669"/>
    <property type="project" value="InterPro"/>
</dbReference>
<organism evidence="6 7">
    <name type="scientific">Fusarium longipes</name>
    <dbReference type="NCBI Taxonomy" id="694270"/>
    <lineage>
        <taxon>Eukaryota</taxon>
        <taxon>Fungi</taxon>
        <taxon>Dikarya</taxon>
        <taxon>Ascomycota</taxon>
        <taxon>Pezizomycotina</taxon>
        <taxon>Sordariomycetes</taxon>
        <taxon>Hypocreomycetidae</taxon>
        <taxon>Hypocreales</taxon>
        <taxon>Nectriaceae</taxon>
        <taxon>Fusarium</taxon>
    </lineage>
</organism>
<feature type="domain" description="IBR" evidence="5">
    <location>
        <begin position="180"/>
        <end position="236"/>
    </location>
</feature>
<gene>
    <name evidence="6" type="ORF">FLONG3_10826</name>
</gene>
<evidence type="ECO:0000256" key="3">
    <source>
        <dbReference type="ARBA" id="ARBA00022786"/>
    </source>
</evidence>
<dbReference type="STRING" id="694270.A0A395RKB5"/>
<dbReference type="AlphaFoldDB" id="A0A395RKB5"/>
<dbReference type="EMBL" id="PXOG01000338">
    <property type="protein sequence ID" value="RGP60541.1"/>
    <property type="molecule type" value="Genomic_DNA"/>
</dbReference>
<keyword evidence="1" id="KW-0479">Metal-binding</keyword>
<evidence type="ECO:0000259" key="5">
    <source>
        <dbReference type="Pfam" id="PF01485"/>
    </source>
</evidence>
<dbReference type="CDD" id="cd20335">
    <property type="entry name" value="BRcat_RBR"/>
    <property type="match status" value="1"/>
</dbReference>
<keyword evidence="2" id="KW-0863">Zinc-finger</keyword>
<dbReference type="GO" id="GO:0008270">
    <property type="term" value="F:zinc ion binding"/>
    <property type="evidence" value="ECO:0007669"/>
    <property type="project" value="UniProtKB-KW"/>
</dbReference>